<organism evidence="2 3">
    <name type="scientific">Fontibacillus panacisegetis</name>
    <dbReference type="NCBI Taxonomy" id="670482"/>
    <lineage>
        <taxon>Bacteria</taxon>
        <taxon>Bacillati</taxon>
        <taxon>Bacillota</taxon>
        <taxon>Bacilli</taxon>
        <taxon>Bacillales</taxon>
        <taxon>Paenibacillaceae</taxon>
        <taxon>Fontibacillus</taxon>
    </lineage>
</organism>
<name>A0A1G7PRN8_9BACL</name>
<dbReference type="Pfam" id="PF09551">
    <property type="entry name" value="Spore_II_R"/>
    <property type="match status" value="1"/>
</dbReference>
<accession>A0A1G7PRN8</accession>
<dbReference type="Proteomes" id="UP000198972">
    <property type="component" value="Unassembled WGS sequence"/>
</dbReference>
<evidence type="ECO:0000256" key="1">
    <source>
        <dbReference type="SAM" id="MobiDB-lite"/>
    </source>
</evidence>
<dbReference type="AlphaFoldDB" id="A0A1G7PRN8"/>
<feature type="region of interest" description="Disordered" evidence="1">
    <location>
        <begin position="199"/>
        <end position="230"/>
    </location>
</feature>
<dbReference type="STRING" id="670482.SAMN04488542_11986"/>
<proteinExistence type="predicted"/>
<evidence type="ECO:0000313" key="2">
    <source>
        <dbReference type="EMBL" id="SDF88881.1"/>
    </source>
</evidence>
<sequence>MKSQGRFESSSRSGNYHRLGRQIALIMFSIFILLMSWEGQRVDSAAVAVEGQKVIPQDSIRLRILANSDRASDQIVKRRVRDAVVEQMNSWVRQLDNPQSLDDARRVISENLDSVEKIVEQTLRSSGKNYDYTVELGVVPFPTKMYGGAIYPAGNYEALRVTLGEGNGKNWWCVLFPPLCFVDAGSGDALAQNKKAEASKAKAGDGSAGNESSAKLTASAAGAEGDATQVQADPEETEVRFFLWDVLTGFWNWVTGLFA</sequence>
<dbReference type="OrthoDB" id="9793324at2"/>
<dbReference type="EMBL" id="FNBG01000019">
    <property type="protein sequence ID" value="SDF88881.1"/>
    <property type="molecule type" value="Genomic_DNA"/>
</dbReference>
<dbReference type="InterPro" id="IPR014202">
    <property type="entry name" value="Spore_II_R"/>
</dbReference>
<evidence type="ECO:0000313" key="3">
    <source>
        <dbReference type="Proteomes" id="UP000198972"/>
    </source>
</evidence>
<dbReference type="NCBIfam" id="TIGR02837">
    <property type="entry name" value="spore_II_R"/>
    <property type="match status" value="1"/>
</dbReference>
<gene>
    <name evidence="2" type="ORF">SAMN04488542_11986</name>
</gene>
<reference evidence="2 3" key="1">
    <citation type="submission" date="2016-10" db="EMBL/GenBank/DDBJ databases">
        <authorList>
            <person name="de Groot N.N."/>
        </authorList>
    </citation>
    <scope>NUCLEOTIDE SEQUENCE [LARGE SCALE GENOMIC DNA]</scope>
    <source>
        <strain evidence="2 3">DSM 28129</strain>
    </source>
</reference>
<protein>
    <submittedName>
        <fullName evidence="2">Stage II sporulation protein R</fullName>
    </submittedName>
</protein>
<keyword evidence="3" id="KW-1185">Reference proteome</keyword>
<dbReference type="RefSeq" id="WP_091232693.1">
    <property type="nucleotide sequence ID" value="NZ_FNBG01000019.1"/>
</dbReference>